<dbReference type="PaxDb" id="29760-VIT_03s0017g00910.t01"/>
<dbReference type="HOGENOM" id="CLU_2659578_0_0_1"/>
<reference evidence="2" key="1">
    <citation type="journal article" date="2007" name="Nature">
        <title>The grapevine genome sequence suggests ancestral hexaploidization in major angiosperm phyla.</title>
        <authorList>
            <consortium name="The French-Italian Public Consortium for Grapevine Genome Characterization."/>
            <person name="Jaillon O."/>
            <person name="Aury J.-M."/>
            <person name="Noel B."/>
            <person name="Policriti A."/>
            <person name="Clepet C."/>
            <person name="Casagrande A."/>
            <person name="Choisne N."/>
            <person name="Aubourg S."/>
            <person name="Vitulo N."/>
            <person name="Jubin C."/>
            <person name="Vezzi A."/>
            <person name="Legeai F."/>
            <person name="Hugueney P."/>
            <person name="Dasilva C."/>
            <person name="Horner D."/>
            <person name="Mica E."/>
            <person name="Jublot D."/>
            <person name="Poulain J."/>
            <person name="Bruyere C."/>
            <person name="Billault A."/>
            <person name="Segurens B."/>
            <person name="Gouyvenoux M."/>
            <person name="Ugarte E."/>
            <person name="Cattonaro F."/>
            <person name="Anthouard V."/>
            <person name="Vico V."/>
            <person name="Del Fabbro C."/>
            <person name="Alaux M."/>
            <person name="Di Gaspero G."/>
            <person name="Dumas V."/>
            <person name="Felice N."/>
            <person name="Paillard S."/>
            <person name="Juman I."/>
            <person name="Moroldo M."/>
            <person name="Scalabrin S."/>
            <person name="Canaguier A."/>
            <person name="Le Clainche I."/>
            <person name="Malacrida G."/>
            <person name="Durand E."/>
            <person name="Pesole G."/>
            <person name="Laucou V."/>
            <person name="Chatelet P."/>
            <person name="Merdinoglu D."/>
            <person name="Delledonne M."/>
            <person name="Pezzotti M."/>
            <person name="Lecharny A."/>
            <person name="Scarpelli C."/>
            <person name="Artiguenave F."/>
            <person name="Pe M.E."/>
            <person name="Valle G."/>
            <person name="Morgante M."/>
            <person name="Caboche M."/>
            <person name="Adam-Blondon A.-F."/>
            <person name="Weissenbach J."/>
            <person name="Quetier F."/>
            <person name="Wincker P."/>
        </authorList>
    </citation>
    <scope>NUCLEOTIDE SEQUENCE [LARGE SCALE GENOMIC DNA]</scope>
    <source>
        <strain evidence="2">cv. Pinot noir / PN40024</strain>
    </source>
</reference>
<organism evidence="1 2">
    <name type="scientific">Vitis vinifera</name>
    <name type="common">Grape</name>
    <dbReference type="NCBI Taxonomy" id="29760"/>
    <lineage>
        <taxon>Eukaryota</taxon>
        <taxon>Viridiplantae</taxon>
        <taxon>Streptophyta</taxon>
        <taxon>Embryophyta</taxon>
        <taxon>Tracheophyta</taxon>
        <taxon>Spermatophyta</taxon>
        <taxon>Magnoliopsida</taxon>
        <taxon>eudicotyledons</taxon>
        <taxon>Gunneridae</taxon>
        <taxon>Pentapetalae</taxon>
        <taxon>rosids</taxon>
        <taxon>Vitales</taxon>
        <taxon>Vitaceae</taxon>
        <taxon>Viteae</taxon>
        <taxon>Vitis</taxon>
    </lineage>
</organism>
<sequence length="76" mass="8770">MFGHFQGKHVLKFQIVKRQNNFCKCLFQSKTETETRQSSSTQIISLSFNSSPLESLIGNVHEPEFVLSFCPPSFWD</sequence>
<dbReference type="Proteomes" id="UP000009183">
    <property type="component" value="Chromosome 3"/>
</dbReference>
<keyword evidence="2" id="KW-1185">Reference proteome</keyword>
<dbReference type="AlphaFoldDB" id="D7TU69"/>
<evidence type="ECO:0000313" key="1">
    <source>
        <dbReference type="EMBL" id="CBI34043.3"/>
    </source>
</evidence>
<protein>
    <submittedName>
        <fullName evidence="1">Uncharacterized protein</fullName>
    </submittedName>
</protein>
<accession>D7TU69</accession>
<dbReference type="EMBL" id="FN596248">
    <property type="protein sequence ID" value="CBI34043.3"/>
    <property type="molecule type" value="Genomic_DNA"/>
</dbReference>
<evidence type="ECO:0000313" key="2">
    <source>
        <dbReference type="Proteomes" id="UP000009183"/>
    </source>
</evidence>
<dbReference type="InParanoid" id="D7TU69"/>
<name>D7TU69_VITVI</name>
<proteinExistence type="predicted"/>
<gene>
    <name evidence="1" type="ordered locus">VIT_03s0017g00910</name>
</gene>